<accession>A0A5B0PWS6</accession>
<feature type="compositionally biased region" description="Basic residues" evidence="1">
    <location>
        <begin position="1"/>
        <end position="10"/>
    </location>
</feature>
<organism evidence="2 3">
    <name type="scientific">Puccinia graminis f. sp. tritici</name>
    <dbReference type="NCBI Taxonomy" id="56615"/>
    <lineage>
        <taxon>Eukaryota</taxon>
        <taxon>Fungi</taxon>
        <taxon>Dikarya</taxon>
        <taxon>Basidiomycota</taxon>
        <taxon>Pucciniomycotina</taxon>
        <taxon>Pucciniomycetes</taxon>
        <taxon>Pucciniales</taxon>
        <taxon>Pucciniaceae</taxon>
        <taxon>Puccinia</taxon>
    </lineage>
</organism>
<evidence type="ECO:0000313" key="2">
    <source>
        <dbReference type="EMBL" id="KAA1105338.1"/>
    </source>
</evidence>
<evidence type="ECO:0000256" key="1">
    <source>
        <dbReference type="SAM" id="MobiDB-lite"/>
    </source>
</evidence>
<protein>
    <submittedName>
        <fullName evidence="2">Uncharacterized protein</fullName>
    </submittedName>
</protein>
<sequence>MFSRHSLHHPSRMELQAPGQASLTKPLESPAAAGDGLVSLTALGENLTLAPTRNQVILEASMSDVLMSDFIKLRIEPSIVASSARMPFLLWFRPVPRRDLVTSAHQNFLRPRTPI</sequence>
<dbReference type="EMBL" id="VSWC01000040">
    <property type="protein sequence ID" value="KAA1105338.1"/>
    <property type="molecule type" value="Genomic_DNA"/>
</dbReference>
<dbReference type="Proteomes" id="UP000324748">
    <property type="component" value="Unassembled WGS sequence"/>
</dbReference>
<dbReference type="AlphaFoldDB" id="A0A5B0PWS6"/>
<feature type="region of interest" description="Disordered" evidence="1">
    <location>
        <begin position="1"/>
        <end position="28"/>
    </location>
</feature>
<comment type="caution">
    <text evidence="2">The sequence shown here is derived from an EMBL/GenBank/DDBJ whole genome shotgun (WGS) entry which is preliminary data.</text>
</comment>
<gene>
    <name evidence="2" type="ORF">PGT21_003382</name>
</gene>
<proteinExistence type="predicted"/>
<reference evidence="2 3" key="1">
    <citation type="submission" date="2019-05" db="EMBL/GenBank/DDBJ databases">
        <title>Emergence of the Ug99 lineage of the wheat stem rust pathogen through somatic hybridization.</title>
        <authorList>
            <person name="Li F."/>
            <person name="Upadhyaya N.M."/>
            <person name="Sperschneider J."/>
            <person name="Matny O."/>
            <person name="Nguyen-Phuc H."/>
            <person name="Mago R."/>
            <person name="Raley C."/>
            <person name="Miller M.E."/>
            <person name="Silverstein K.A.T."/>
            <person name="Henningsen E."/>
            <person name="Hirsch C.D."/>
            <person name="Visser B."/>
            <person name="Pretorius Z.A."/>
            <person name="Steffenson B.J."/>
            <person name="Schwessinger B."/>
            <person name="Dodds P.N."/>
            <person name="Figueroa M."/>
        </authorList>
    </citation>
    <scope>NUCLEOTIDE SEQUENCE [LARGE SCALE GENOMIC DNA]</scope>
    <source>
        <strain evidence="2">21-0</strain>
    </source>
</reference>
<evidence type="ECO:0000313" key="3">
    <source>
        <dbReference type="Proteomes" id="UP000324748"/>
    </source>
</evidence>
<keyword evidence="3" id="KW-1185">Reference proteome</keyword>
<name>A0A5B0PWS6_PUCGR</name>